<comment type="caution">
    <text evidence="3">The sequence shown here is derived from an EMBL/GenBank/DDBJ whole genome shotgun (WGS) entry which is preliminary data.</text>
</comment>
<dbReference type="AlphaFoldDB" id="A0A0D1EMZ7"/>
<dbReference type="STRING" id="935700.jaqu_11220"/>
<gene>
    <name evidence="3" type="ORF">jaqu_11220</name>
</gene>
<dbReference type="PATRIC" id="fig|935700.4.peg.1168"/>
<accession>A0A0D1EMZ7</accession>
<evidence type="ECO:0000259" key="2">
    <source>
        <dbReference type="Pfam" id="PF11412"/>
    </source>
</evidence>
<dbReference type="EMBL" id="JYFE01000022">
    <property type="protein sequence ID" value="KIT17080.1"/>
    <property type="molecule type" value="Genomic_DNA"/>
</dbReference>
<keyword evidence="1" id="KW-0732">Signal</keyword>
<dbReference type="Pfam" id="PF11412">
    <property type="entry name" value="DsbD_N"/>
    <property type="match status" value="1"/>
</dbReference>
<name>A0A0D1EMZ7_9RHOB</name>
<proteinExistence type="predicted"/>
<reference evidence="3 4" key="1">
    <citation type="submission" date="2015-02" db="EMBL/GenBank/DDBJ databases">
        <title>Genome Sequence of Jannaschia aquimarina DSM28248, a member of the Roseobacter clade.</title>
        <authorList>
            <person name="Voget S."/>
            <person name="Daniel R."/>
        </authorList>
    </citation>
    <scope>NUCLEOTIDE SEQUENCE [LARGE SCALE GENOMIC DNA]</scope>
    <source>
        <strain evidence="3 4">GSW-M26</strain>
    </source>
</reference>
<feature type="chain" id="PRO_5002230154" description="Thiol:disulfide interchange protein DsbD N-terminal domain-containing protein" evidence="1">
    <location>
        <begin position="24"/>
        <end position="265"/>
    </location>
</feature>
<dbReference type="RefSeq" id="WP_052500790.1">
    <property type="nucleotide sequence ID" value="NZ_FZPF01000001.1"/>
</dbReference>
<evidence type="ECO:0000256" key="1">
    <source>
        <dbReference type="SAM" id="SignalP"/>
    </source>
</evidence>
<sequence length="265" mass="28651">MIRLLFALFVAISAVHGPSTASAQVPSDTSQVIRIDVRPGWRRDDGAHVAGLAISLAPGWKTYWRSAGSLGISPSFDWRKTRNAASVSPRWPSPRVFEQSGGQAVGYDSDFVLPLVIRTRDRAAPVRLRGRMELGVCADICVPARIDVDATLPAGGAPDPSIQAALDHQPVRRNIGVVCRFEPVDGGMRLTGEVSLPPLGRQEAVVFELPDPTLWVTDAVVARHGERLKAQAKIMGRGPFVLDRREIRITIIGPGRAIEITGCTT</sequence>
<organism evidence="3 4">
    <name type="scientific">Jannaschia aquimarina</name>
    <dbReference type="NCBI Taxonomy" id="935700"/>
    <lineage>
        <taxon>Bacteria</taxon>
        <taxon>Pseudomonadati</taxon>
        <taxon>Pseudomonadota</taxon>
        <taxon>Alphaproteobacteria</taxon>
        <taxon>Rhodobacterales</taxon>
        <taxon>Roseobacteraceae</taxon>
        <taxon>Jannaschia</taxon>
    </lineage>
</organism>
<dbReference type="OrthoDB" id="9811036at2"/>
<dbReference type="InterPro" id="IPR028250">
    <property type="entry name" value="DsbDN"/>
</dbReference>
<feature type="domain" description="Thiol:disulfide interchange protein DsbD N-terminal" evidence="2">
    <location>
        <begin position="44"/>
        <end position="148"/>
    </location>
</feature>
<dbReference type="Proteomes" id="UP000032232">
    <property type="component" value="Unassembled WGS sequence"/>
</dbReference>
<evidence type="ECO:0000313" key="3">
    <source>
        <dbReference type="EMBL" id="KIT17080.1"/>
    </source>
</evidence>
<protein>
    <recommendedName>
        <fullName evidence="2">Thiol:disulfide interchange protein DsbD N-terminal domain-containing protein</fullName>
    </recommendedName>
</protein>
<feature type="signal peptide" evidence="1">
    <location>
        <begin position="1"/>
        <end position="23"/>
    </location>
</feature>
<evidence type="ECO:0000313" key="4">
    <source>
        <dbReference type="Proteomes" id="UP000032232"/>
    </source>
</evidence>
<keyword evidence="4" id="KW-1185">Reference proteome</keyword>